<feature type="transmembrane region" description="Helical" evidence="2">
    <location>
        <begin position="38"/>
        <end position="56"/>
    </location>
</feature>
<sequence>MLIFGCVLTALWIAGFAGVIYINFDDAIGLDLNEWGDFLAGSFAPLAFFWLVIGYFQQGKELRLSTKALMQQEVALRLQVSELKASVEQQKELVKAARDEMELTKSQLERQRKKEKIAAQPRVNLEMTHLKWAPGGKAFTVELSNSGAWLSNVTLKKYPDGLEVELKIDQSGRWGPDMTIHLEVFAPKDKVLECGDKLRILLDCLDGLGEQETIEIFLMVNENYRLIYSKA</sequence>
<accession>A0ABX6SBI7</accession>
<dbReference type="EMBL" id="CP060009">
    <property type="protein sequence ID" value="QNG99170.1"/>
    <property type="molecule type" value="Genomic_DNA"/>
</dbReference>
<keyword evidence="1" id="KW-0175">Coiled coil</keyword>
<evidence type="ECO:0000256" key="1">
    <source>
        <dbReference type="SAM" id="Coils"/>
    </source>
</evidence>
<feature type="coiled-coil region" evidence="1">
    <location>
        <begin position="80"/>
        <end position="118"/>
    </location>
</feature>
<evidence type="ECO:0000313" key="4">
    <source>
        <dbReference type="Proteomes" id="UP000515254"/>
    </source>
</evidence>
<keyword evidence="4" id="KW-1185">Reference proteome</keyword>
<evidence type="ECO:0008006" key="5">
    <source>
        <dbReference type="Google" id="ProtNLM"/>
    </source>
</evidence>
<dbReference type="Proteomes" id="UP000515254">
    <property type="component" value="Chromosome"/>
</dbReference>
<dbReference type="RefSeq" id="WP_179544825.1">
    <property type="nucleotide sequence ID" value="NZ_CP060009.1"/>
</dbReference>
<gene>
    <name evidence="3" type="ORF">HNQ25_12630</name>
</gene>
<protein>
    <recommendedName>
        <fullName evidence="5">PilZ domain-containing protein</fullName>
    </recommendedName>
</protein>
<keyword evidence="2" id="KW-0812">Transmembrane</keyword>
<organism evidence="3 4">
    <name type="scientific">Pseudomonas sediminis</name>
    <dbReference type="NCBI Taxonomy" id="1691904"/>
    <lineage>
        <taxon>Bacteria</taxon>
        <taxon>Pseudomonadati</taxon>
        <taxon>Pseudomonadota</taxon>
        <taxon>Gammaproteobacteria</taxon>
        <taxon>Pseudomonadales</taxon>
        <taxon>Pseudomonadaceae</taxon>
        <taxon>Pseudomonas</taxon>
    </lineage>
</organism>
<name>A0ABX6SBI7_9PSED</name>
<reference evidence="3 4" key="1">
    <citation type="journal article" date="2020" name="Microbiol. Resour. Announc.">
        <title>Complete genome sequences of four natural Pseudomonas isolates that catabolize a wide range of aromatic compounds relevant to lignin valorization.</title>
        <authorList>
            <person name="Hatmaker E.A."/>
            <person name="Presley G."/>
            <person name="Cannon O."/>
            <person name="Guss A.M."/>
            <person name="Elkins J.G."/>
        </authorList>
    </citation>
    <scope>NUCLEOTIDE SEQUENCE [LARGE SCALE GENOMIC DNA]</scope>
    <source>
        <strain evidence="3 4">B10D7D</strain>
    </source>
</reference>
<keyword evidence="2" id="KW-1133">Transmembrane helix</keyword>
<evidence type="ECO:0000313" key="3">
    <source>
        <dbReference type="EMBL" id="QNG99170.1"/>
    </source>
</evidence>
<evidence type="ECO:0000256" key="2">
    <source>
        <dbReference type="SAM" id="Phobius"/>
    </source>
</evidence>
<proteinExistence type="predicted"/>
<keyword evidence="2" id="KW-0472">Membrane</keyword>